<dbReference type="GO" id="GO:0020037">
    <property type="term" value="F:heme binding"/>
    <property type="evidence" value="ECO:0007669"/>
    <property type="project" value="InterPro"/>
</dbReference>
<evidence type="ECO:0000313" key="8">
    <source>
        <dbReference type="Proteomes" id="UP000095401"/>
    </source>
</evidence>
<dbReference type="InterPro" id="IPR019795">
    <property type="entry name" value="Globin_bac-like_CS"/>
</dbReference>
<dbReference type="SUPFAM" id="SSF46458">
    <property type="entry name" value="Globin-like"/>
    <property type="match status" value="1"/>
</dbReference>
<dbReference type="InterPro" id="IPR044203">
    <property type="entry name" value="GlbO/GLB3-like"/>
</dbReference>
<evidence type="ECO:0000313" key="7">
    <source>
        <dbReference type="EMBL" id="AOU99796.1"/>
    </source>
</evidence>
<keyword evidence="5" id="KW-0408">Iron</keyword>
<keyword evidence="8" id="KW-1185">Reference proteome</keyword>
<evidence type="ECO:0000256" key="3">
    <source>
        <dbReference type="ARBA" id="ARBA00022617"/>
    </source>
</evidence>
<dbReference type="Proteomes" id="UP000095401">
    <property type="component" value="Chromosome"/>
</dbReference>
<keyword evidence="2" id="KW-0813">Transport</keyword>
<name>A0A1D8ITK3_9GAMM</name>
<dbReference type="PANTHER" id="PTHR47366">
    <property type="entry name" value="TWO-ON-TWO HEMOGLOBIN-3"/>
    <property type="match status" value="1"/>
</dbReference>
<evidence type="ECO:0000256" key="2">
    <source>
        <dbReference type="ARBA" id="ARBA00022448"/>
    </source>
</evidence>
<proteinExistence type="inferred from homology"/>
<dbReference type="PANTHER" id="PTHR47366:SF1">
    <property type="entry name" value="TWO-ON-TWO HEMOGLOBIN-3"/>
    <property type="match status" value="1"/>
</dbReference>
<dbReference type="GO" id="GO:0005344">
    <property type="term" value="F:oxygen carrier activity"/>
    <property type="evidence" value="ECO:0007669"/>
    <property type="project" value="InterPro"/>
</dbReference>
<dbReference type="GO" id="GO:0019825">
    <property type="term" value="F:oxygen binding"/>
    <property type="evidence" value="ECO:0007669"/>
    <property type="project" value="InterPro"/>
</dbReference>
<keyword evidence="3" id="KW-0349">Heme</keyword>
<evidence type="ECO:0000256" key="4">
    <source>
        <dbReference type="ARBA" id="ARBA00022723"/>
    </source>
</evidence>
<dbReference type="InterPro" id="IPR001486">
    <property type="entry name" value="Hemoglobin_trunc"/>
</dbReference>
<dbReference type="KEGG" id="aprs:BI364_15290"/>
<evidence type="ECO:0000256" key="5">
    <source>
        <dbReference type="ARBA" id="ARBA00023004"/>
    </source>
</evidence>
<gene>
    <name evidence="7" type="ORF">BI364_15290</name>
</gene>
<reference evidence="8" key="1">
    <citation type="submission" date="2016-09" db="EMBL/GenBank/DDBJ databases">
        <title>Acidihalobacter prosperus F5.</title>
        <authorList>
            <person name="Khaleque H.N."/>
            <person name="Ramsay J.P."/>
            <person name="Kaksonen A.H."/>
            <person name="Boxall N.J."/>
            <person name="Watkin E.L.J."/>
        </authorList>
    </citation>
    <scope>NUCLEOTIDE SEQUENCE [LARGE SCALE GENOMIC DNA]</scope>
    <source>
        <strain evidence="8">F5</strain>
    </source>
</reference>
<dbReference type="InterPro" id="IPR009050">
    <property type="entry name" value="Globin-like_sf"/>
</dbReference>
<comment type="cofactor">
    <cofactor evidence="1">
        <name>heme</name>
        <dbReference type="ChEBI" id="CHEBI:30413"/>
    </cofactor>
</comment>
<accession>A0A1D8ITK3</accession>
<protein>
    <submittedName>
        <fullName evidence="7">Globin</fullName>
    </submittedName>
</protein>
<dbReference type="EMBL" id="CP017415">
    <property type="protein sequence ID" value="AOU99796.1"/>
    <property type="molecule type" value="Genomic_DNA"/>
</dbReference>
<dbReference type="GO" id="GO:0046872">
    <property type="term" value="F:metal ion binding"/>
    <property type="evidence" value="ECO:0007669"/>
    <property type="project" value="UniProtKB-KW"/>
</dbReference>
<organism evidence="7 8">
    <name type="scientific">Acidihalobacter yilgarnensis</name>
    <dbReference type="NCBI Taxonomy" id="2819280"/>
    <lineage>
        <taxon>Bacteria</taxon>
        <taxon>Pseudomonadati</taxon>
        <taxon>Pseudomonadota</taxon>
        <taxon>Gammaproteobacteria</taxon>
        <taxon>Chromatiales</taxon>
        <taxon>Ectothiorhodospiraceae</taxon>
        <taxon>Acidihalobacter</taxon>
    </lineage>
</organism>
<dbReference type="Gene3D" id="1.10.490.10">
    <property type="entry name" value="Globins"/>
    <property type="match status" value="1"/>
</dbReference>
<keyword evidence="4" id="KW-0479">Metal-binding</keyword>
<evidence type="ECO:0000256" key="6">
    <source>
        <dbReference type="ARBA" id="ARBA00034496"/>
    </source>
</evidence>
<dbReference type="InterPro" id="IPR012292">
    <property type="entry name" value="Globin/Proto"/>
</dbReference>
<dbReference type="AlphaFoldDB" id="A0A1D8ITK3"/>
<comment type="similarity">
    <text evidence="6">Belongs to the truncated hemoglobin family. Group II subfamily.</text>
</comment>
<dbReference type="CDD" id="cd14773">
    <property type="entry name" value="TrHb2_PhHbO-like_O"/>
    <property type="match status" value="1"/>
</dbReference>
<evidence type="ECO:0000256" key="1">
    <source>
        <dbReference type="ARBA" id="ARBA00001971"/>
    </source>
</evidence>
<dbReference type="Pfam" id="PF01152">
    <property type="entry name" value="Bac_globin"/>
    <property type="match status" value="1"/>
</dbReference>
<dbReference type="PROSITE" id="PS01213">
    <property type="entry name" value="GLOBIN_FAM_2"/>
    <property type="match status" value="1"/>
</dbReference>
<sequence>MSQSNLPIASPYERLGGEAALRRLVNRFYTLMDTLPEAQEIRGLHPQRLADSEEKLFKFLSGWLGGPPLYVEEYGHPMLRRRHLPFAIGRRERDQWMLCMDRALAEQGLEHALVISLREALMRTADHMRNQSD</sequence>